<accession>A0A1N6G6U8</accession>
<feature type="region of interest" description="Disordered" evidence="1">
    <location>
        <begin position="527"/>
        <end position="547"/>
    </location>
</feature>
<protein>
    <recommendedName>
        <fullName evidence="4">AsmA-like C-terminal region</fullName>
    </recommendedName>
</protein>
<dbReference type="OrthoDB" id="1412480at2"/>
<evidence type="ECO:0000313" key="3">
    <source>
        <dbReference type="Proteomes" id="UP000185221"/>
    </source>
</evidence>
<evidence type="ECO:0000256" key="1">
    <source>
        <dbReference type="SAM" id="MobiDB-lite"/>
    </source>
</evidence>
<dbReference type="EMBL" id="FSRC01000002">
    <property type="protein sequence ID" value="SIO03260.1"/>
    <property type="molecule type" value="Genomic_DNA"/>
</dbReference>
<dbReference type="AlphaFoldDB" id="A0A1N6G6U8"/>
<keyword evidence="3" id="KW-1185">Reference proteome</keyword>
<evidence type="ECO:0000313" key="2">
    <source>
        <dbReference type="EMBL" id="SIO03260.1"/>
    </source>
</evidence>
<organism evidence="2 3">
    <name type="scientific">Algoriphagus halophilus</name>
    <dbReference type="NCBI Taxonomy" id="226505"/>
    <lineage>
        <taxon>Bacteria</taxon>
        <taxon>Pseudomonadati</taxon>
        <taxon>Bacteroidota</taxon>
        <taxon>Cytophagia</taxon>
        <taxon>Cytophagales</taxon>
        <taxon>Cyclobacteriaceae</taxon>
        <taxon>Algoriphagus</taxon>
    </lineage>
</organism>
<reference evidence="3" key="1">
    <citation type="submission" date="2016-11" db="EMBL/GenBank/DDBJ databases">
        <authorList>
            <person name="Varghese N."/>
            <person name="Submissions S."/>
        </authorList>
    </citation>
    <scope>NUCLEOTIDE SEQUENCE [LARGE SCALE GENOMIC DNA]</scope>
    <source>
        <strain evidence="3">DSM 15292</strain>
    </source>
</reference>
<proteinExistence type="predicted"/>
<sequence length="547" mass="61935">MKKLIIIIGSIPLFLFSSIILLENWVETKFENTLNTNPNRKYDLNYDNLSVSILKGKIELNQLQITPLTVDSIPTIIAGSVERANLEGIGFISFLRNKEISIEILEFLNPEFTLTRTDFQKDQVESTRPFQTLFRDIISRGEIKNFSLSGGKAILFEQNDSLQRIGSFDDLEIMASGIETDSVQLDKAIPFKLEELKIGLKNLSYLLSENQIFRFESYAFDFSGGQMDLEKISLELDQEWYEQAKNQPEQKEIMEFDIGSVAIRGLSEASQFGDSLMIIAKSITLDSVDFKIGKDKNRPFPPKELKQDFSYLLEALTFPMRVDSLRVTNSAVTYSEIGNGQTLPGKINLSEVNGLILNVSTIEEVERENSLYVTLSAVFDGSGQLSLEVHENYFEREWEADLTLEDMEMTDLNQTVNNLAGISIASGKLNKLHLNMEANASFSDNHFLMEYEDFKIELLNPEHHKKGFLSSLANLAVHKQHKPGDKHFQELAYATPRDPYKGPINLIWLSAKDGLLATVPIKAAQKLMVHSKNDKRGKKHGKKKNSK</sequence>
<feature type="compositionally biased region" description="Basic residues" evidence="1">
    <location>
        <begin position="533"/>
        <end position="547"/>
    </location>
</feature>
<gene>
    <name evidence="2" type="ORF">SAMN05444394_3015</name>
</gene>
<evidence type="ECO:0008006" key="4">
    <source>
        <dbReference type="Google" id="ProtNLM"/>
    </source>
</evidence>
<dbReference type="RefSeq" id="WP_074225791.1">
    <property type="nucleotide sequence ID" value="NZ_FSRC01000002.1"/>
</dbReference>
<name>A0A1N6G6U8_9BACT</name>
<dbReference type="STRING" id="226505.SAMN05444394_3015"/>
<dbReference type="Proteomes" id="UP000185221">
    <property type="component" value="Unassembled WGS sequence"/>
</dbReference>